<feature type="compositionally biased region" description="Polar residues" evidence="1">
    <location>
        <begin position="339"/>
        <end position="348"/>
    </location>
</feature>
<organism evidence="2 3">
    <name type="scientific">Chara braunii</name>
    <name type="common">Braun's stonewort</name>
    <dbReference type="NCBI Taxonomy" id="69332"/>
    <lineage>
        <taxon>Eukaryota</taxon>
        <taxon>Viridiplantae</taxon>
        <taxon>Streptophyta</taxon>
        <taxon>Charophyceae</taxon>
        <taxon>Charales</taxon>
        <taxon>Characeae</taxon>
        <taxon>Chara</taxon>
    </lineage>
</organism>
<dbReference type="AlphaFoldDB" id="A0A388JXR7"/>
<evidence type="ECO:0000313" key="3">
    <source>
        <dbReference type="Proteomes" id="UP000265515"/>
    </source>
</evidence>
<feature type="compositionally biased region" description="Polar residues" evidence="1">
    <location>
        <begin position="518"/>
        <end position="529"/>
    </location>
</feature>
<dbReference type="Proteomes" id="UP000265515">
    <property type="component" value="Unassembled WGS sequence"/>
</dbReference>
<feature type="compositionally biased region" description="Acidic residues" evidence="1">
    <location>
        <begin position="434"/>
        <end position="447"/>
    </location>
</feature>
<evidence type="ECO:0000256" key="1">
    <source>
        <dbReference type="SAM" id="MobiDB-lite"/>
    </source>
</evidence>
<reference evidence="2 3" key="1">
    <citation type="journal article" date="2018" name="Cell">
        <title>The Chara Genome: Secondary Complexity and Implications for Plant Terrestrialization.</title>
        <authorList>
            <person name="Nishiyama T."/>
            <person name="Sakayama H."/>
            <person name="Vries J.D."/>
            <person name="Buschmann H."/>
            <person name="Saint-Marcoux D."/>
            <person name="Ullrich K.K."/>
            <person name="Haas F.B."/>
            <person name="Vanderstraeten L."/>
            <person name="Becker D."/>
            <person name="Lang D."/>
            <person name="Vosolsobe S."/>
            <person name="Rombauts S."/>
            <person name="Wilhelmsson P.K.I."/>
            <person name="Janitza P."/>
            <person name="Kern R."/>
            <person name="Heyl A."/>
            <person name="Rumpler F."/>
            <person name="Villalobos L.I.A.C."/>
            <person name="Clay J.M."/>
            <person name="Skokan R."/>
            <person name="Toyoda A."/>
            <person name="Suzuki Y."/>
            <person name="Kagoshima H."/>
            <person name="Schijlen E."/>
            <person name="Tajeshwar N."/>
            <person name="Catarino B."/>
            <person name="Hetherington A.J."/>
            <person name="Saltykova A."/>
            <person name="Bonnot C."/>
            <person name="Breuninger H."/>
            <person name="Symeonidi A."/>
            <person name="Radhakrishnan G.V."/>
            <person name="Van Nieuwerburgh F."/>
            <person name="Deforce D."/>
            <person name="Chang C."/>
            <person name="Karol K.G."/>
            <person name="Hedrich R."/>
            <person name="Ulvskov P."/>
            <person name="Glockner G."/>
            <person name="Delwiche C.F."/>
            <person name="Petrasek J."/>
            <person name="Van de Peer Y."/>
            <person name="Friml J."/>
            <person name="Beilby M."/>
            <person name="Dolan L."/>
            <person name="Kohara Y."/>
            <person name="Sugano S."/>
            <person name="Fujiyama A."/>
            <person name="Delaux P.-M."/>
            <person name="Quint M."/>
            <person name="TheiBen G."/>
            <person name="Hagemann M."/>
            <person name="Harholt J."/>
            <person name="Dunand C."/>
            <person name="Zachgo S."/>
            <person name="Langdale J."/>
            <person name="Maumus F."/>
            <person name="Straeten D.V.D."/>
            <person name="Gould S.B."/>
            <person name="Rensing S.A."/>
        </authorList>
    </citation>
    <scope>NUCLEOTIDE SEQUENCE [LARGE SCALE GENOMIC DNA]</scope>
    <source>
        <strain evidence="2 3">S276</strain>
    </source>
</reference>
<accession>A0A388JXR7</accession>
<dbReference type="Gramene" id="GBG62513">
    <property type="protein sequence ID" value="GBG62513"/>
    <property type="gene ID" value="CBR_g30831"/>
</dbReference>
<gene>
    <name evidence="2" type="ORF">CBR_g30831</name>
</gene>
<feature type="compositionally biased region" description="Basic and acidic residues" evidence="1">
    <location>
        <begin position="304"/>
        <end position="338"/>
    </location>
</feature>
<comment type="caution">
    <text evidence="2">The sequence shown here is derived from an EMBL/GenBank/DDBJ whole genome shotgun (WGS) entry which is preliminary data.</text>
</comment>
<feature type="compositionally biased region" description="Acidic residues" evidence="1">
    <location>
        <begin position="482"/>
        <end position="497"/>
    </location>
</feature>
<evidence type="ECO:0000313" key="2">
    <source>
        <dbReference type="EMBL" id="GBG62513.1"/>
    </source>
</evidence>
<proteinExistence type="predicted"/>
<dbReference type="EMBL" id="BFEA01000029">
    <property type="protein sequence ID" value="GBG62513.1"/>
    <property type="molecule type" value="Genomic_DNA"/>
</dbReference>
<feature type="compositionally biased region" description="Acidic residues" evidence="1">
    <location>
        <begin position="458"/>
        <end position="469"/>
    </location>
</feature>
<sequence>MSMSVAQARTTLKEVMQYAEEGIHYYDDGELRLLTERVPSYFDVRVNIRASIAANGEESLRARMLLARFTEAHDLRVDNTADSSAYILRKVVGWMCTERMSDESDVDMTKQQKGGTYMPADFKQTLMTQTKKWGMVVEGSKDEMKSGVAEILVLSHERILQNERGGRWQGLYHGLNEPLLPLSSERSVKRWKRILEDPWYAEMYQMMTTDDVQYPQMAHEPLFSIAGGNRSRGMVVEAGKRSERVDEEHLFPFTWTSIRHAIAITERDVLRLGAKQWLNDDMIDMLKRMALKPRYEDVCKSLKSMGRREKGERAAKEDKKAVKQRHSIRDIPQLKRQETSTVRGTQAVLSVPPRKKQTGKLVEYNKIPVANPLQWKRHGDSERQPPRAPEKKRRHEKVQLQQQRTKKRIIYRKDRTPEAIGLRGSHDLRTTAQEDGEEENTGEEMSEEVEHERMQGGEGDESDAEESKEEGDSTDDKTDRSEEGEEEEEGNSEDEEREITSAENSAKCGSDEKKAGSVGTSSNTKQIVQRENVPLQGKRKGAL</sequence>
<feature type="compositionally biased region" description="Basic and acidic residues" evidence="1">
    <location>
        <begin position="377"/>
        <end position="389"/>
    </location>
</feature>
<feature type="compositionally biased region" description="Basic and acidic residues" evidence="1">
    <location>
        <begin position="470"/>
        <end position="481"/>
    </location>
</feature>
<name>A0A388JXR7_CHABU</name>
<feature type="region of interest" description="Disordered" evidence="1">
    <location>
        <begin position="304"/>
        <end position="543"/>
    </location>
</feature>
<keyword evidence="3" id="KW-1185">Reference proteome</keyword>
<protein>
    <submittedName>
        <fullName evidence="2">Uncharacterized protein</fullName>
    </submittedName>
</protein>